<dbReference type="Proteomes" id="UP000053558">
    <property type="component" value="Unassembled WGS sequence"/>
</dbReference>
<feature type="compositionally biased region" description="Gly residues" evidence="6">
    <location>
        <begin position="410"/>
        <end position="419"/>
    </location>
</feature>
<proteinExistence type="predicted"/>
<dbReference type="SUPFAM" id="SSF47384">
    <property type="entry name" value="Homodimeric domain of signal transducing histidine kinase"/>
    <property type="match status" value="1"/>
</dbReference>
<dbReference type="InterPro" id="IPR036097">
    <property type="entry name" value="HisK_dim/P_sf"/>
</dbReference>
<dbReference type="Gene3D" id="1.10.287.130">
    <property type="match status" value="1"/>
</dbReference>
<gene>
    <name evidence="10" type="ORF">CONPUDRAFT_86378</name>
</gene>
<dbReference type="Gene3D" id="3.40.50.2300">
    <property type="match status" value="1"/>
</dbReference>
<comment type="caution">
    <text evidence="10">The sequence shown here is derived from an EMBL/GenBank/DDBJ whole genome shotgun (WGS) entry which is preliminary data.</text>
</comment>
<dbReference type="SUPFAM" id="SSF52172">
    <property type="entry name" value="CheY-like"/>
    <property type="match status" value="1"/>
</dbReference>
<dbReference type="SMART" id="SM00387">
    <property type="entry name" value="HATPase_c"/>
    <property type="match status" value="1"/>
</dbReference>
<dbReference type="GeneID" id="19211103"/>
<dbReference type="PANTHER" id="PTHR45339">
    <property type="entry name" value="HYBRID SIGNAL TRANSDUCTION HISTIDINE KINASE J"/>
    <property type="match status" value="1"/>
</dbReference>
<evidence type="ECO:0000256" key="2">
    <source>
        <dbReference type="ARBA" id="ARBA00022679"/>
    </source>
</evidence>
<dbReference type="OMA" id="GTMPFEG"/>
<dbReference type="GO" id="GO:0000155">
    <property type="term" value="F:phosphorelay sensor kinase activity"/>
    <property type="evidence" value="ECO:0007669"/>
    <property type="project" value="InterPro"/>
</dbReference>
<feature type="modified residue" description="4-aspartylphosphate" evidence="5">
    <location>
        <position position="2207"/>
    </location>
</feature>
<evidence type="ECO:0000256" key="3">
    <source>
        <dbReference type="ARBA" id="ARBA00022777"/>
    </source>
</evidence>
<keyword evidence="3 10" id="KW-0418">Kinase</keyword>
<dbReference type="CDD" id="cd17546">
    <property type="entry name" value="REC_hyHK_CKI1_RcsC-like"/>
    <property type="match status" value="1"/>
</dbReference>
<dbReference type="EMBL" id="JH711573">
    <property type="protein sequence ID" value="EIW86383.1"/>
    <property type="molecule type" value="Genomic_DNA"/>
</dbReference>
<dbReference type="SUPFAM" id="SSF56112">
    <property type="entry name" value="Protein kinase-like (PK-like)"/>
    <property type="match status" value="1"/>
</dbReference>
<evidence type="ECO:0000256" key="6">
    <source>
        <dbReference type="SAM" id="MobiDB-lite"/>
    </source>
</evidence>
<dbReference type="PRINTS" id="PR00344">
    <property type="entry name" value="BCTRLSENSOR"/>
</dbReference>
<dbReference type="SUPFAM" id="SSF52540">
    <property type="entry name" value="P-loop containing nucleoside triphosphate hydrolases"/>
    <property type="match status" value="1"/>
</dbReference>
<dbReference type="SMART" id="SM00448">
    <property type="entry name" value="REC"/>
    <property type="match status" value="1"/>
</dbReference>
<dbReference type="Pfam" id="PF01590">
    <property type="entry name" value="GAF"/>
    <property type="match status" value="1"/>
</dbReference>
<accession>A0A5M3N4R1</accession>
<dbReference type="InterPro" id="IPR036890">
    <property type="entry name" value="HATPase_C_sf"/>
</dbReference>
<evidence type="ECO:0000256" key="5">
    <source>
        <dbReference type="PROSITE-ProRule" id="PRU00169"/>
    </source>
</evidence>
<organism evidence="10 11">
    <name type="scientific">Coniophora puteana (strain RWD-64-598)</name>
    <name type="common">Brown rot fungus</name>
    <dbReference type="NCBI Taxonomy" id="741705"/>
    <lineage>
        <taxon>Eukaryota</taxon>
        <taxon>Fungi</taxon>
        <taxon>Dikarya</taxon>
        <taxon>Basidiomycota</taxon>
        <taxon>Agaricomycotina</taxon>
        <taxon>Agaricomycetes</taxon>
        <taxon>Agaricomycetidae</taxon>
        <taxon>Boletales</taxon>
        <taxon>Coniophorineae</taxon>
        <taxon>Coniophoraceae</taxon>
        <taxon>Coniophora</taxon>
    </lineage>
</organism>
<evidence type="ECO:0000259" key="7">
    <source>
        <dbReference type="PROSITE" id="PS50011"/>
    </source>
</evidence>
<dbReference type="PROSITE" id="PS50109">
    <property type="entry name" value="HIS_KIN"/>
    <property type="match status" value="1"/>
</dbReference>
<dbReference type="Gene3D" id="1.10.510.10">
    <property type="entry name" value="Transferase(Phosphotransferase) domain 1"/>
    <property type="match status" value="1"/>
</dbReference>
<dbReference type="Pfam" id="PF02518">
    <property type="entry name" value="HATPase_c"/>
    <property type="match status" value="1"/>
</dbReference>
<feature type="region of interest" description="Disordered" evidence="6">
    <location>
        <begin position="395"/>
        <end position="467"/>
    </location>
</feature>
<dbReference type="Pfam" id="PF00512">
    <property type="entry name" value="HisKA"/>
    <property type="match status" value="1"/>
</dbReference>
<keyword evidence="11" id="KW-1185">Reference proteome</keyword>
<dbReference type="KEGG" id="cput:CONPUDRAFT_86378"/>
<dbReference type="Gene3D" id="3.30.450.40">
    <property type="match status" value="1"/>
</dbReference>
<dbReference type="RefSeq" id="XP_007763210.1">
    <property type="nucleotide sequence ID" value="XM_007765020.1"/>
</dbReference>
<dbReference type="PROSITE" id="PS50110">
    <property type="entry name" value="RESPONSE_REGULATORY"/>
    <property type="match status" value="1"/>
</dbReference>
<dbReference type="InterPro" id="IPR027417">
    <property type="entry name" value="P-loop_NTPase"/>
</dbReference>
<reference evidence="11" key="1">
    <citation type="journal article" date="2012" name="Science">
        <title>The Paleozoic origin of enzymatic lignin decomposition reconstructed from 31 fungal genomes.</title>
        <authorList>
            <person name="Floudas D."/>
            <person name="Binder M."/>
            <person name="Riley R."/>
            <person name="Barry K."/>
            <person name="Blanchette R.A."/>
            <person name="Henrissat B."/>
            <person name="Martinez A.T."/>
            <person name="Otillar R."/>
            <person name="Spatafora J.W."/>
            <person name="Yadav J.S."/>
            <person name="Aerts A."/>
            <person name="Benoit I."/>
            <person name="Boyd A."/>
            <person name="Carlson A."/>
            <person name="Copeland A."/>
            <person name="Coutinho P.M."/>
            <person name="de Vries R.P."/>
            <person name="Ferreira P."/>
            <person name="Findley K."/>
            <person name="Foster B."/>
            <person name="Gaskell J."/>
            <person name="Glotzer D."/>
            <person name="Gorecki P."/>
            <person name="Heitman J."/>
            <person name="Hesse C."/>
            <person name="Hori C."/>
            <person name="Igarashi K."/>
            <person name="Jurgens J.A."/>
            <person name="Kallen N."/>
            <person name="Kersten P."/>
            <person name="Kohler A."/>
            <person name="Kuees U."/>
            <person name="Kumar T.K.A."/>
            <person name="Kuo A."/>
            <person name="LaButti K."/>
            <person name="Larrondo L.F."/>
            <person name="Lindquist E."/>
            <person name="Ling A."/>
            <person name="Lombard V."/>
            <person name="Lucas S."/>
            <person name="Lundell T."/>
            <person name="Martin R."/>
            <person name="McLaughlin D.J."/>
            <person name="Morgenstern I."/>
            <person name="Morin E."/>
            <person name="Murat C."/>
            <person name="Nagy L.G."/>
            <person name="Nolan M."/>
            <person name="Ohm R.A."/>
            <person name="Patyshakuliyeva A."/>
            <person name="Rokas A."/>
            <person name="Ruiz-Duenas F.J."/>
            <person name="Sabat G."/>
            <person name="Salamov A."/>
            <person name="Samejima M."/>
            <person name="Schmutz J."/>
            <person name="Slot J.C."/>
            <person name="St John F."/>
            <person name="Stenlid J."/>
            <person name="Sun H."/>
            <person name="Sun S."/>
            <person name="Syed K."/>
            <person name="Tsang A."/>
            <person name="Wiebenga A."/>
            <person name="Young D."/>
            <person name="Pisabarro A."/>
            <person name="Eastwood D.C."/>
            <person name="Martin F."/>
            <person name="Cullen D."/>
            <person name="Grigoriev I.V."/>
            <person name="Hibbett D.S."/>
        </authorList>
    </citation>
    <scope>NUCLEOTIDE SEQUENCE [LARGE SCALE GENOMIC DNA]</scope>
    <source>
        <strain evidence="11">RWD-64-598 SS2</strain>
    </source>
</reference>
<dbReference type="InterPro" id="IPR001789">
    <property type="entry name" value="Sig_transdc_resp-reg_receiver"/>
</dbReference>
<dbReference type="PROSITE" id="PS50011">
    <property type="entry name" value="PROTEIN_KINASE_DOM"/>
    <property type="match status" value="1"/>
</dbReference>
<dbReference type="InterPro" id="IPR000719">
    <property type="entry name" value="Prot_kinase_dom"/>
</dbReference>
<dbReference type="SMART" id="SM00388">
    <property type="entry name" value="HisKA"/>
    <property type="match status" value="1"/>
</dbReference>
<name>A0A5M3N4R1_CONPW</name>
<evidence type="ECO:0000256" key="4">
    <source>
        <dbReference type="ARBA" id="ARBA00023012"/>
    </source>
</evidence>
<dbReference type="CDD" id="cd16922">
    <property type="entry name" value="HATPase_EvgS-ArcB-TorS-like"/>
    <property type="match status" value="1"/>
</dbReference>
<evidence type="ECO:0000256" key="1">
    <source>
        <dbReference type="ARBA" id="ARBA00022553"/>
    </source>
</evidence>
<feature type="compositionally biased region" description="Low complexity" evidence="6">
    <location>
        <begin position="396"/>
        <end position="409"/>
    </location>
</feature>
<dbReference type="InterPro" id="IPR041664">
    <property type="entry name" value="AAA_16"/>
</dbReference>
<evidence type="ECO:0000259" key="9">
    <source>
        <dbReference type="PROSITE" id="PS50110"/>
    </source>
</evidence>
<dbReference type="InterPro" id="IPR029016">
    <property type="entry name" value="GAF-like_dom_sf"/>
</dbReference>
<evidence type="ECO:0000259" key="8">
    <source>
        <dbReference type="PROSITE" id="PS50109"/>
    </source>
</evidence>
<keyword evidence="2" id="KW-0808">Transferase</keyword>
<dbReference type="InterPro" id="IPR004358">
    <property type="entry name" value="Sig_transdc_His_kin-like_C"/>
</dbReference>
<dbReference type="SMART" id="SM00065">
    <property type="entry name" value="GAF"/>
    <property type="match status" value="1"/>
</dbReference>
<dbReference type="InterPro" id="IPR003018">
    <property type="entry name" value="GAF"/>
</dbReference>
<feature type="domain" description="Response regulatory" evidence="9">
    <location>
        <begin position="2155"/>
        <end position="2278"/>
    </location>
</feature>
<dbReference type="Pfam" id="PF00072">
    <property type="entry name" value="Response_reg"/>
    <property type="match status" value="1"/>
</dbReference>
<dbReference type="CDD" id="cd00082">
    <property type="entry name" value="HisKA"/>
    <property type="match status" value="1"/>
</dbReference>
<dbReference type="InterPro" id="IPR011006">
    <property type="entry name" value="CheY-like_superfamily"/>
</dbReference>
<keyword evidence="4" id="KW-0902">Two-component regulatory system</keyword>
<dbReference type="InterPro" id="IPR005467">
    <property type="entry name" value="His_kinase_dom"/>
</dbReference>
<keyword evidence="1 5" id="KW-0597">Phosphoprotein</keyword>
<evidence type="ECO:0000313" key="10">
    <source>
        <dbReference type="EMBL" id="EIW86383.1"/>
    </source>
</evidence>
<feature type="compositionally biased region" description="Low complexity" evidence="6">
    <location>
        <begin position="423"/>
        <end position="434"/>
    </location>
</feature>
<dbReference type="InterPro" id="IPR003594">
    <property type="entry name" value="HATPase_dom"/>
</dbReference>
<dbReference type="InterPro" id="IPR003661">
    <property type="entry name" value="HisK_dim/P_dom"/>
</dbReference>
<dbReference type="PANTHER" id="PTHR45339:SF1">
    <property type="entry name" value="HYBRID SIGNAL TRANSDUCTION HISTIDINE KINASE J"/>
    <property type="match status" value="1"/>
</dbReference>
<dbReference type="GO" id="GO:0005524">
    <property type="term" value="F:ATP binding"/>
    <property type="evidence" value="ECO:0007669"/>
    <property type="project" value="InterPro"/>
</dbReference>
<feature type="domain" description="Histidine kinase" evidence="8">
    <location>
        <begin position="1752"/>
        <end position="1975"/>
    </location>
</feature>
<dbReference type="Pfam" id="PF13191">
    <property type="entry name" value="AAA_16"/>
    <property type="match status" value="1"/>
</dbReference>
<sequence>MRRRNNHVNSNVTFKDGLLSIPGYTFQKAFPWNDTGSGTLLCEGSSLKDGSLILAKVAPIHSNASICLEREAHILGKMAESAEAVSATLRMIDFVTIPHANGDCVALLLQHPGLNLLGRYFPPSKVNDFLLSDPNRPKPDTTFDDTYMLESDMVNSIQLDSFDVIDLASFLEVRANAFHHNAHTGVVRIVHFGNRAISLEEAGGASGHVLKSIDEMERYRIKEALCYLAPEQSGSTDVTLQDHRTDLYSLGVMLWTLIVGQGILPFEGEPAEILHALVQKKPLPVHEVRGDVPSVIGDIIDKLMDKSMDARYQSAFGLKADLLECQRRLLAVVSSSIGQPTELIPAFEIAAQDRYSTFSIPLILFGREKELEMIRNVTRNTLTSFSRDVSASKGLTITSSTGTDSQDTGTGTGTGTGGDGHSDSASSRSVSSAGMRSHEGSPKGSSSRLLPTEIAGSPTNPSSMNEGLRRVVLKQRTRAIRSHVIVVSGPAGIGKSSLVLANQIRWRSHGLWGQAKFQRLDNAPYEALLGCISSILRQLMANKNDLHTFVTSLQERMGQHLQNVPLLYQGIPEIKDILEFFSITIDSPQDRLATSELRARFQSLLENMLLAISEIKTIALFFDDLHEADDSCLDMVEALINARIRMLIFITIRDDDAALVDRVKSMSTNKSRVAWMNLDPLSYAAMSSLVSKTLHRNKEDCTPLSRLVYTASAGNAFVARNILHQFHRLHYITFDWARNSWQFDINAIEANQHQHIAVDPMDPTYLVSHFRELAEESRKYLIWASFFGSTFQVTEVAILMEWEDTSGSSSEEDSEDQWDFTKTVSMLKNRVPAARSAMRGLQAAVSEGWIIQRGRDLCSFAHDRYRHTAQLEAQRLPEPVVAKMSFRIVLMMLHDNDLDVHRIAEHAKRCLPLLLEHPKREELLGLTCDAGDSAWTRGAHERALHAYTSAITLLRANSWEEHPRRSFQLTSRLAALLTWKGDLSRSDELIEECLVRINSAEERAQVLRLRSNNHWLRNNYTTALQDTLLALQVLGVNVTADASKEDADAMFEVVKNEILAIGFDGILSIPRGEDSRTDLAIALLGDAGFNAYWGRGEGFVDVTGLTTVRLALHHGMSPGTALGFLWALAAAERREMFRFASELGKMALHLADLHGGSMEKCRARVLYCAMVAPYDNVHLRMNVGRLIDARRYGQSAGDRVFTGFASLHMATGRLWICDHLSEVVATAEECVSDIVSWTPGADAVILARGVLNCVRALGGYTDASSVDTIFDTENFRESEYYEQAKSTCSNYLLSISWYNCFKVAGLFCTGFIEAAAVLGFSTYEYRDAHPNHRHSRYAAFFHSLSLIECIRRGRLSETQQSQYLKQVELNQAFIRKWLPASPVNVGAWVALVDAECASLFNDMDALKKYDIAIKLATMYDWHLEAGFGLYLQGCHLVRNGVDDLGGELQRRGIDRQASWGAQGIVQHLRAIVGASEPPTKRSIFKVDAEVQTESVQTGFLGIPSPSGYGEPFKESSEEETEVASMTASDLASILRWSKEISTALSLSSALQRLTEIVTGKLATWLRILRLIQYEEVSSSRSSCIVMTGQSGAYNVATLYNPPEMCQVFENPRTISSLEDPLQRSVLHLITSSKQRVYLEDAGSDHRFALEAEESPCRSVICLPISNNRGQVFGAVYVSSEYAFSRNTLSLLSILCQQASISIASALLFRSVQAGTRENLKMIAAQREALEAARRSREDALKAAKIKSNFLASMSHELRTPFSSFYGLLDLLNGTELNPGQSEIVHAAKQSCELLLKIIDSILDYSKLEASAVKLEYSGFPVEDTIADCMELLLPMAVKKLDLSFNIDRDVPSWVVSDYARIRQVLMNLIGNAVKFTPSGSVIVQCGIDNSAESEPGAVQLKFTIQDTGIGLSSNAMDMLFVPFQQADNSSTRRFGGTGLGLSISRQLVQLMGGVIGVSSELDVGSVFWFKIPAKIYDGEEVTKADAELSRLRGSLMTPRPLRVLVCSSSNSTLTLLNTMLAGFDVASVDCFEEIKFHLNQRQSGQALDYIILDDQSDHNCAEVSQRIGPGKGVALEETRVIQLYTPTVDHLGGPATFHSATPGVVKMTKPPRRLRLLHLLASLKNNDESLVSTPSTDVSKAMDAISTARRTLFGNVLIAEDNPVARNLLIKQLERHNLNVTATTNGHEAIEAWESHEPGFFAVALFDHHMPVCDGVEAAKRIRFLENSKQIPITLPVIALSADCQESTKQLCMSAGMNAFFSKPLRKGDLVTLLSSFTPSTAQSIAFQDTLQ</sequence>
<dbReference type="Gene3D" id="3.30.565.10">
    <property type="entry name" value="Histidine kinase-like ATPase, C-terminal domain"/>
    <property type="match status" value="1"/>
</dbReference>
<evidence type="ECO:0000313" key="11">
    <source>
        <dbReference type="Proteomes" id="UP000053558"/>
    </source>
</evidence>
<feature type="domain" description="Protein kinase" evidence="7">
    <location>
        <begin position="24"/>
        <end position="323"/>
    </location>
</feature>
<protein>
    <submittedName>
        <fullName evidence="10">Dual-domain HisK Mak2 protein kinase</fullName>
    </submittedName>
</protein>
<dbReference type="OrthoDB" id="60033at2759"/>
<dbReference type="SUPFAM" id="SSF55781">
    <property type="entry name" value="GAF domain-like"/>
    <property type="match status" value="1"/>
</dbReference>
<dbReference type="InterPro" id="IPR011009">
    <property type="entry name" value="Kinase-like_dom_sf"/>
</dbReference>
<dbReference type="FunFam" id="3.30.565.10:FF:000010">
    <property type="entry name" value="Sensor histidine kinase RcsC"/>
    <property type="match status" value="1"/>
</dbReference>
<dbReference type="SUPFAM" id="SSF55874">
    <property type="entry name" value="ATPase domain of HSP90 chaperone/DNA topoisomerase II/histidine kinase"/>
    <property type="match status" value="1"/>
</dbReference>